<keyword evidence="2" id="KW-0235">DNA replication</keyword>
<evidence type="ECO:0000256" key="2">
    <source>
        <dbReference type="ARBA" id="ARBA00022705"/>
    </source>
</evidence>
<comment type="subcellular location">
    <subcellularLocation>
        <location evidence="1">Nucleus</location>
    </subcellularLocation>
</comment>
<protein>
    <recommendedName>
        <fullName evidence="8">Chromosome transmission fidelity protein 8</fullName>
    </recommendedName>
</protein>
<feature type="non-terminal residue" evidence="7">
    <location>
        <position position="1"/>
    </location>
</feature>
<evidence type="ECO:0000256" key="6">
    <source>
        <dbReference type="ARBA" id="ARBA00038447"/>
    </source>
</evidence>
<dbReference type="GO" id="GO:0007064">
    <property type="term" value="P:mitotic sister chromatid cohesion"/>
    <property type="evidence" value="ECO:0007669"/>
    <property type="project" value="InterPro"/>
</dbReference>
<evidence type="ECO:0000256" key="4">
    <source>
        <dbReference type="ARBA" id="ARBA00023242"/>
    </source>
</evidence>
<dbReference type="GO" id="GO:0031390">
    <property type="term" value="C:Ctf18 RFC-like complex"/>
    <property type="evidence" value="ECO:0007669"/>
    <property type="project" value="InterPro"/>
</dbReference>
<evidence type="ECO:0000256" key="1">
    <source>
        <dbReference type="ARBA" id="ARBA00004123"/>
    </source>
</evidence>
<evidence type="ECO:0000256" key="3">
    <source>
        <dbReference type="ARBA" id="ARBA00023125"/>
    </source>
</evidence>
<dbReference type="PANTHER" id="PTHR28605">
    <property type="entry name" value="CTF8, CHROMOSOME TRANSMISSION FIDELITY FACTOR 8 HOMOLOG (S. CEREVISIAE)"/>
    <property type="match status" value="1"/>
</dbReference>
<accession>A0A0H5R5A5</accession>
<reference evidence="7" key="1">
    <citation type="submission" date="2015-04" db="EMBL/GenBank/DDBJ databases">
        <title>The genome sequence of the plant pathogenic Rhizarian Plasmodiophora brassicae reveals insights in its biotrophic life cycle and the origin of chitin synthesis.</title>
        <authorList>
            <person name="Schwelm A."/>
            <person name="Fogelqvist J."/>
            <person name="Knaust A."/>
            <person name="Julke S."/>
            <person name="Lilja T."/>
            <person name="Dhandapani V."/>
            <person name="Bonilla-Rosso G."/>
            <person name="Karlsson M."/>
            <person name="Shevchenko A."/>
            <person name="Choi S.R."/>
            <person name="Kim H.G."/>
            <person name="Park J.Y."/>
            <person name="Lim Y.P."/>
            <person name="Ludwig-Muller J."/>
            <person name="Dixelius C."/>
        </authorList>
    </citation>
    <scope>NUCLEOTIDE SEQUENCE</scope>
    <source>
        <tissue evidence="7">Potato root galls</tissue>
    </source>
</reference>
<proteinExistence type="inferred from homology"/>
<sequence length="130" mass="14164">AGAARASSVGGAGPITPMPIMVTMEDGEQGWIMVELQGELEMSANMTLHGQDLGRLDLQSDGVAWLTIGNHKLQGAIETLQKPLAVASTRRHGDGEDIRNNANRRVEIKGFIRQKFVFRQRPFPITNAIS</sequence>
<evidence type="ECO:0008006" key="8">
    <source>
        <dbReference type="Google" id="ProtNLM"/>
    </source>
</evidence>
<organism evidence="7">
    <name type="scientific">Spongospora subterranea</name>
    <dbReference type="NCBI Taxonomy" id="70186"/>
    <lineage>
        <taxon>Eukaryota</taxon>
        <taxon>Sar</taxon>
        <taxon>Rhizaria</taxon>
        <taxon>Endomyxa</taxon>
        <taxon>Phytomyxea</taxon>
        <taxon>Plasmodiophorida</taxon>
        <taxon>Plasmodiophoridae</taxon>
        <taxon>Spongospora</taxon>
    </lineage>
</organism>
<evidence type="ECO:0000256" key="5">
    <source>
        <dbReference type="ARBA" id="ARBA00023306"/>
    </source>
</evidence>
<comment type="similarity">
    <text evidence="6">Belongs to the CTF8 family.</text>
</comment>
<dbReference type="Pfam" id="PF09696">
    <property type="entry name" value="Ctf8"/>
    <property type="match status" value="1"/>
</dbReference>
<keyword evidence="4" id="KW-0539">Nucleus</keyword>
<dbReference type="AlphaFoldDB" id="A0A0H5R5A5"/>
<keyword evidence="3" id="KW-0238">DNA-binding</keyword>
<dbReference type="PANTHER" id="PTHR28605:SF1">
    <property type="entry name" value="CHROMOSOME TRANSMISSION FIDELITY FACTOR 8"/>
    <property type="match status" value="1"/>
</dbReference>
<dbReference type="EMBL" id="HACM01008871">
    <property type="protein sequence ID" value="CRZ09313.1"/>
    <property type="molecule type" value="Transcribed_RNA"/>
</dbReference>
<keyword evidence="5" id="KW-0131">Cell cycle</keyword>
<dbReference type="GO" id="GO:0006260">
    <property type="term" value="P:DNA replication"/>
    <property type="evidence" value="ECO:0007669"/>
    <property type="project" value="UniProtKB-KW"/>
</dbReference>
<evidence type="ECO:0000313" key="7">
    <source>
        <dbReference type="EMBL" id="CRZ09313.1"/>
    </source>
</evidence>
<dbReference type="InterPro" id="IPR018607">
    <property type="entry name" value="Ctf8"/>
</dbReference>
<name>A0A0H5R5A5_9EUKA</name>
<dbReference type="GO" id="GO:0003677">
    <property type="term" value="F:DNA binding"/>
    <property type="evidence" value="ECO:0007669"/>
    <property type="project" value="UniProtKB-KW"/>
</dbReference>